<organism evidence="8 9">
    <name type="scientific">Brenneria salicis ATCC 15712 = DSM 30166</name>
    <dbReference type="NCBI Taxonomy" id="714314"/>
    <lineage>
        <taxon>Bacteria</taxon>
        <taxon>Pseudomonadati</taxon>
        <taxon>Pseudomonadota</taxon>
        <taxon>Gammaproteobacteria</taxon>
        <taxon>Enterobacterales</taxon>
        <taxon>Pectobacteriaceae</taxon>
        <taxon>Brenneria</taxon>
    </lineage>
</organism>
<keyword evidence="2" id="KW-1003">Cell membrane</keyword>
<dbReference type="AlphaFoldDB" id="A0A366I1S7"/>
<dbReference type="InterPro" id="IPR000620">
    <property type="entry name" value="EamA_dom"/>
</dbReference>
<evidence type="ECO:0000256" key="1">
    <source>
        <dbReference type="ARBA" id="ARBA00004651"/>
    </source>
</evidence>
<protein>
    <submittedName>
        <fullName evidence="8">EamA-like transporter family protein</fullName>
    </submittedName>
</protein>
<gene>
    <name evidence="8" type="ORF">DES54_1383</name>
</gene>
<feature type="transmembrane region" description="Helical" evidence="6">
    <location>
        <begin position="31"/>
        <end position="51"/>
    </location>
</feature>
<dbReference type="GO" id="GO:0016020">
    <property type="term" value="C:membrane"/>
    <property type="evidence" value="ECO:0007669"/>
    <property type="project" value="InterPro"/>
</dbReference>
<evidence type="ECO:0000313" key="9">
    <source>
        <dbReference type="Proteomes" id="UP000253046"/>
    </source>
</evidence>
<evidence type="ECO:0000313" key="8">
    <source>
        <dbReference type="EMBL" id="RBP59490.1"/>
    </source>
</evidence>
<sequence length="124" mass="13292">MLTGILFALSAGLMWGLIFVGPVIVPDYPAALQSTGRYLAFGLIALPLAWLDRHRLRQLSRQDWLEALKLTAVGNVLYYFCLASAIQRTGAPVSTMIIGTLPSAPICFTANAMAASPGGGLRRD</sequence>
<dbReference type="EMBL" id="QNRY01000038">
    <property type="protein sequence ID" value="RBP59490.1"/>
    <property type="molecule type" value="Genomic_DNA"/>
</dbReference>
<comment type="caution">
    <text evidence="8">The sequence shown here is derived from an EMBL/GenBank/DDBJ whole genome shotgun (WGS) entry which is preliminary data.</text>
</comment>
<proteinExistence type="predicted"/>
<accession>A0A366I1S7</accession>
<keyword evidence="4 6" id="KW-1133">Transmembrane helix</keyword>
<evidence type="ECO:0000256" key="4">
    <source>
        <dbReference type="ARBA" id="ARBA00022989"/>
    </source>
</evidence>
<evidence type="ECO:0000256" key="5">
    <source>
        <dbReference type="ARBA" id="ARBA00023136"/>
    </source>
</evidence>
<keyword evidence="5 6" id="KW-0472">Membrane</keyword>
<keyword evidence="9" id="KW-1185">Reference proteome</keyword>
<name>A0A366I1S7_9GAMM</name>
<keyword evidence="3 6" id="KW-0812">Transmembrane</keyword>
<evidence type="ECO:0000256" key="2">
    <source>
        <dbReference type="ARBA" id="ARBA00022475"/>
    </source>
</evidence>
<evidence type="ECO:0000256" key="3">
    <source>
        <dbReference type="ARBA" id="ARBA00022692"/>
    </source>
</evidence>
<evidence type="ECO:0000259" key="7">
    <source>
        <dbReference type="Pfam" id="PF00892"/>
    </source>
</evidence>
<evidence type="ECO:0000256" key="6">
    <source>
        <dbReference type="SAM" id="Phobius"/>
    </source>
</evidence>
<comment type="subcellular location">
    <subcellularLocation>
        <location evidence="1">Cell membrane</location>
        <topology evidence="1">Multi-pass membrane protein</topology>
    </subcellularLocation>
</comment>
<dbReference type="SUPFAM" id="SSF103481">
    <property type="entry name" value="Multidrug resistance efflux transporter EmrE"/>
    <property type="match status" value="1"/>
</dbReference>
<dbReference type="InterPro" id="IPR037185">
    <property type="entry name" value="EmrE-like"/>
</dbReference>
<dbReference type="Pfam" id="PF00892">
    <property type="entry name" value="EamA"/>
    <property type="match status" value="1"/>
</dbReference>
<feature type="domain" description="EamA" evidence="7">
    <location>
        <begin position="3"/>
        <end position="102"/>
    </location>
</feature>
<feature type="transmembrane region" description="Helical" evidence="6">
    <location>
        <begin position="5"/>
        <end position="25"/>
    </location>
</feature>
<reference evidence="8 9" key="1">
    <citation type="submission" date="2018-06" db="EMBL/GenBank/DDBJ databases">
        <title>Genomic Encyclopedia of Type Strains, Phase IV (KMG-IV): sequencing the most valuable type-strain genomes for metagenomic binning, comparative biology and taxonomic classification.</title>
        <authorList>
            <person name="Goeker M."/>
        </authorList>
    </citation>
    <scope>NUCLEOTIDE SEQUENCE [LARGE SCALE GENOMIC DNA]</scope>
    <source>
        <strain evidence="8 9">DSM 30166</strain>
    </source>
</reference>
<dbReference type="Proteomes" id="UP000253046">
    <property type="component" value="Unassembled WGS sequence"/>
</dbReference>